<dbReference type="Proteomes" id="UP000483261">
    <property type="component" value="Unassembled WGS sequence"/>
</dbReference>
<sequence>MPTMKWLWTLPVAGVLIGTIVLLAVRLIGGFSDGEDPLEVRDAETGGDPRVLVVTYVALGPPCDTPTRVTVEENESTVTLRAWAKKGPGGVCLLAGQLLTAEVSLDKPLGDREVVDGRDGQPVAVEGTPDRG</sequence>
<evidence type="ECO:0000313" key="3">
    <source>
        <dbReference type="EMBL" id="NGN91728.1"/>
    </source>
</evidence>
<gene>
    <name evidence="3" type="ORF">G5C66_03100</name>
</gene>
<evidence type="ECO:0000256" key="2">
    <source>
        <dbReference type="SAM" id="Phobius"/>
    </source>
</evidence>
<keyword evidence="2" id="KW-0472">Membrane</keyword>
<evidence type="ECO:0000313" key="4">
    <source>
        <dbReference type="Proteomes" id="UP000483261"/>
    </source>
</evidence>
<reference evidence="3 4" key="1">
    <citation type="submission" date="2020-02" db="EMBL/GenBank/DDBJ databases">
        <title>Whole-genome analyses of novel actinobacteria.</title>
        <authorList>
            <person name="Sahin N."/>
        </authorList>
    </citation>
    <scope>NUCLEOTIDE SEQUENCE [LARGE SCALE GENOMIC DNA]</scope>
    <source>
        <strain evidence="3 4">KC13</strain>
    </source>
</reference>
<dbReference type="RefSeq" id="WP_165109489.1">
    <property type="nucleotide sequence ID" value="NZ_JAALAA010000002.1"/>
</dbReference>
<accession>A0A6M1R1X8</accession>
<protein>
    <submittedName>
        <fullName evidence="3">Uncharacterized protein</fullName>
    </submittedName>
</protein>
<comment type="caution">
    <text evidence="3">The sequence shown here is derived from an EMBL/GenBank/DDBJ whole genome shotgun (WGS) entry which is preliminary data.</text>
</comment>
<feature type="transmembrane region" description="Helical" evidence="2">
    <location>
        <begin position="6"/>
        <end position="25"/>
    </location>
</feature>
<feature type="compositionally biased region" description="Basic and acidic residues" evidence="1">
    <location>
        <begin position="110"/>
        <end position="119"/>
    </location>
</feature>
<dbReference type="AlphaFoldDB" id="A0A6M1R1X8"/>
<proteinExistence type="predicted"/>
<keyword evidence="2" id="KW-0812">Transmembrane</keyword>
<organism evidence="3 4">
    <name type="scientific">Nocardioides turkmenicus</name>
    <dbReference type="NCBI Taxonomy" id="2711220"/>
    <lineage>
        <taxon>Bacteria</taxon>
        <taxon>Bacillati</taxon>
        <taxon>Actinomycetota</taxon>
        <taxon>Actinomycetes</taxon>
        <taxon>Propionibacteriales</taxon>
        <taxon>Nocardioidaceae</taxon>
        <taxon>Nocardioides</taxon>
    </lineage>
</organism>
<feature type="region of interest" description="Disordered" evidence="1">
    <location>
        <begin position="110"/>
        <end position="132"/>
    </location>
</feature>
<evidence type="ECO:0000256" key="1">
    <source>
        <dbReference type="SAM" id="MobiDB-lite"/>
    </source>
</evidence>
<keyword evidence="4" id="KW-1185">Reference proteome</keyword>
<dbReference type="EMBL" id="JAALAA010000002">
    <property type="protein sequence ID" value="NGN91728.1"/>
    <property type="molecule type" value="Genomic_DNA"/>
</dbReference>
<keyword evidence="2" id="KW-1133">Transmembrane helix</keyword>
<name>A0A6M1R1X8_9ACTN</name>